<feature type="compositionally biased region" description="Polar residues" evidence="1">
    <location>
        <begin position="80"/>
        <end position="97"/>
    </location>
</feature>
<protein>
    <submittedName>
        <fullName evidence="2">Uncharacterized protein</fullName>
    </submittedName>
</protein>
<evidence type="ECO:0000256" key="1">
    <source>
        <dbReference type="SAM" id="MobiDB-lite"/>
    </source>
</evidence>
<dbReference type="AlphaFoldDB" id="A0AAV4SGZ3"/>
<reference evidence="2 3" key="1">
    <citation type="submission" date="2021-06" db="EMBL/GenBank/DDBJ databases">
        <title>Caerostris darwini draft genome.</title>
        <authorList>
            <person name="Kono N."/>
            <person name="Arakawa K."/>
        </authorList>
    </citation>
    <scope>NUCLEOTIDE SEQUENCE [LARGE SCALE GENOMIC DNA]</scope>
</reference>
<gene>
    <name evidence="2" type="ORF">CDAR_367431</name>
</gene>
<comment type="caution">
    <text evidence="2">The sequence shown here is derived from an EMBL/GenBank/DDBJ whole genome shotgun (WGS) entry which is preliminary data.</text>
</comment>
<sequence>MQPRFSVNTANRRRFLSQISKFSSNSTPSRTKLQTFNQAFFKPHKRSTPPSPTRCAASETSKNSRGDDANHKCRHRKTKLSTINHQQLPDCSNQQRH</sequence>
<evidence type="ECO:0000313" key="3">
    <source>
        <dbReference type="Proteomes" id="UP001054837"/>
    </source>
</evidence>
<evidence type="ECO:0000313" key="2">
    <source>
        <dbReference type="EMBL" id="GIY33055.1"/>
    </source>
</evidence>
<feature type="region of interest" description="Disordered" evidence="1">
    <location>
        <begin position="41"/>
        <end position="97"/>
    </location>
</feature>
<name>A0AAV4SGZ3_9ARAC</name>
<dbReference type="EMBL" id="BPLQ01007897">
    <property type="protein sequence ID" value="GIY33055.1"/>
    <property type="molecule type" value="Genomic_DNA"/>
</dbReference>
<dbReference type="Proteomes" id="UP001054837">
    <property type="component" value="Unassembled WGS sequence"/>
</dbReference>
<organism evidence="2 3">
    <name type="scientific">Caerostris darwini</name>
    <dbReference type="NCBI Taxonomy" id="1538125"/>
    <lineage>
        <taxon>Eukaryota</taxon>
        <taxon>Metazoa</taxon>
        <taxon>Ecdysozoa</taxon>
        <taxon>Arthropoda</taxon>
        <taxon>Chelicerata</taxon>
        <taxon>Arachnida</taxon>
        <taxon>Araneae</taxon>
        <taxon>Araneomorphae</taxon>
        <taxon>Entelegynae</taxon>
        <taxon>Araneoidea</taxon>
        <taxon>Araneidae</taxon>
        <taxon>Caerostris</taxon>
    </lineage>
</organism>
<feature type="compositionally biased region" description="Basic and acidic residues" evidence="1">
    <location>
        <begin position="62"/>
        <end position="71"/>
    </location>
</feature>
<accession>A0AAV4SGZ3</accession>
<keyword evidence="3" id="KW-1185">Reference proteome</keyword>
<proteinExistence type="predicted"/>